<keyword evidence="2 5" id="KW-0560">Oxidoreductase</keyword>
<keyword evidence="5" id="KW-0642">Proline metabolism</keyword>
<dbReference type="Gene3D" id="3.20.20.220">
    <property type="match status" value="1"/>
</dbReference>
<dbReference type="GO" id="GO:0004657">
    <property type="term" value="F:proline dehydrogenase activity"/>
    <property type="evidence" value="ECO:0007669"/>
    <property type="project" value="UniProtKB-EC"/>
</dbReference>
<reference evidence="11" key="1">
    <citation type="journal article" date="2019" name="Int. J. Syst. Evol. Microbiol.">
        <title>The Global Catalogue of Microorganisms (GCM) 10K type strain sequencing project: providing services to taxonomists for standard genome sequencing and annotation.</title>
        <authorList>
            <consortium name="The Broad Institute Genomics Platform"/>
            <consortium name="The Broad Institute Genome Sequencing Center for Infectious Disease"/>
            <person name="Wu L."/>
            <person name="Ma J."/>
        </authorList>
    </citation>
    <scope>NUCLEOTIDE SEQUENCE [LARGE SCALE GENOMIC DNA]</scope>
    <source>
        <strain evidence="11">CGMCC 4.7192</strain>
    </source>
</reference>
<keyword evidence="5" id="KW-0804">Transcription</keyword>
<comment type="pathway">
    <text evidence="5">Amino-acid degradation; L-proline degradation into L-glutamate; L-glutamate from L-proline: step 1/2.</text>
</comment>
<accession>A0ABW5BL80</accession>
<dbReference type="PIRSF" id="PIRSF000197">
    <property type="entry name" value="Bifunct_PutA"/>
    <property type="match status" value="1"/>
</dbReference>
<dbReference type="RefSeq" id="WP_380251635.1">
    <property type="nucleotide sequence ID" value="NZ_JBHUII010000004.1"/>
</dbReference>
<organism evidence="10 11">
    <name type="scientific">Kiloniella antarctica</name>
    <dbReference type="NCBI Taxonomy" id="1550907"/>
    <lineage>
        <taxon>Bacteria</taxon>
        <taxon>Pseudomonadati</taxon>
        <taxon>Pseudomonadota</taxon>
        <taxon>Alphaproteobacteria</taxon>
        <taxon>Rhodospirillales</taxon>
        <taxon>Kiloniellaceae</taxon>
        <taxon>Kiloniella</taxon>
    </lineage>
</organism>
<dbReference type="NCBIfam" id="TIGR01238">
    <property type="entry name" value="D1pyr5carbox3"/>
    <property type="match status" value="1"/>
</dbReference>
<keyword evidence="5" id="KW-0274">FAD</keyword>
<comment type="similarity">
    <text evidence="5">In the C-terminal section; belongs to the aldehyde dehydrogenase family.</text>
</comment>
<dbReference type="PROSITE" id="PS00070">
    <property type="entry name" value="ALDEHYDE_DEHYDR_CYS"/>
    <property type="match status" value="1"/>
</dbReference>
<evidence type="ECO:0000259" key="6">
    <source>
        <dbReference type="Pfam" id="PF00171"/>
    </source>
</evidence>
<dbReference type="InterPro" id="IPR024090">
    <property type="entry name" value="PRODH_PutA_dom_I"/>
</dbReference>
<dbReference type="InterPro" id="IPR002872">
    <property type="entry name" value="Proline_DH_dom"/>
</dbReference>
<dbReference type="GO" id="GO:0003842">
    <property type="term" value="F:L-glutamate gamma-semialdehyde dehydrogenase activity"/>
    <property type="evidence" value="ECO:0007669"/>
    <property type="project" value="UniProtKB-EC"/>
</dbReference>
<dbReference type="Gene3D" id="3.40.605.10">
    <property type="entry name" value="Aldehyde Dehydrogenase, Chain A, domain 1"/>
    <property type="match status" value="1"/>
</dbReference>
<dbReference type="CDD" id="cd07125">
    <property type="entry name" value="ALDH_PutA-P5CDH"/>
    <property type="match status" value="1"/>
</dbReference>
<dbReference type="PANTHER" id="PTHR42862">
    <property type="entry name" value="DELTA-1-PYRROLINE-5-CARBOXYLATE DEHYDROGENASE 1, ISOFORM A-RELATED"/>
    <property type="match status" value="1"/>
</dbReference>
<evidence type="ECO:0000313" key="11">
    <source>
        <dbReference type="Proteomes" id="UP001597294"/>
    </source>
</evidence>
<dbReference type="SUPFAM" id="SSF81935">
    <property type="entry name" value="N-terminal domain of bifunctional PutA protein"/>
    <property type="match status" value="1"/>
</dbReference>
<evidence type="ECO:0000256" key="3">
    <source>
        <dbReference type="ARBA" id="ARBA00023027"/>
    </source>
</evidence>
<evidence type="ECO:0000256" key="5">
    <source>
        <dbReference type="PIRNR" id="PIRNR000197"/>
    </source>
</evidence>
<comment type="pathway">
    <text evidence="1 5">Amino-acid degradation; L-proline degradation into L-glutamate; L-glutamate from L-proline: step 2/2.</text>
</comment>
<dbReference type="Proteomes" id="UP001597294">
    <property type="component" value="Unassembled WGS sequence"/>
</dbReference>
<dbReference type="InterPro" id="IPR016162">
    <property type="entry name" value="Ald_DH_N"/>
</dbReference>
<dbReference type="SUPFAM" id="SSF51730">
    <property type="entry name" value="FAD-linked oxidoreductase"/>
    <property type="match status" value="1"/>
</dbReference>
<sequence length="1045" mass="114039">MIIDKKLANATPLLAALRGAYRMDESEAVTALINALDLPNDALDRISARARDLVKEVRKSRIGQGGIDAFMHEFELSSKEGVVLMCLAEALLRVPDSETIDKLIRDKLTSADWQAHLGHSESMFVNASTWALMLTGRVVNIKKDESKDFTGLLHRMVQKSGEPVIRKAVRQAMKILGRQFVMGRNIKEALKRAVEDEKKGYRYSYDMLGEGARTMPDADRYFEAYRVAIEGIGKAANGRGAINSPGISIKLSAIHPRYEFSHRDRVMNEVVPRLKELALAAKKYDIGLTVDAEEADRLEISLEVLEAVSGDPDLKGWNGLGLAVQAYQKRSPFVVDLLADMAHRHGRRLMVRLVKGAYWDTEIKVAQEEGLEGYPVYTRKVSTDVSYLACARKLLADPEAFYPQFASHNAHTVASILEMAGVEQDFEFQRLHGMGEALYAQVVGKEGKGHPVRIYAPVGSHEDLLAYLVRRLLENGANSSFVNRIQDEKLPIDEIIADPILKAKGLFKIPHPKIPLPLHLYGTERHNSKGLDLADAVKLAALGSEVKTFATRGWNGAPIIGGVEQAGVNRTVTSPSDRRNKVGEIAWASKDQAEQALARADRAWWSWDQTPANHRADCLDRMADLMEDNTAELMALCMREAGKTTADAIAEIREAVDFCRYYGVKCRKDFGDPLIMPGPTGERNELSLHGRGVFLCISPWNFPLAIFLGQISAALAAGNTVIAKPAEQTGLVAAAAIKLFHRAGIPGDVLHLLPGDGPTVAGPLLSDPRIKGVAFTGSTDTAKLIQRALAARDGEIVPLIAETGGQNAMIVDSTALPEQIVRDVLASSFQSAGQRCSALRVLFLQEDVADKILTMLAGAMDELGVGDSSYLSTDVGPVIDEDARQMLQDHIDRLKKEAKLIRELPLPANVSNGTYVSPAAFEITGLHVLEKEVFGPVLHVIRYKASELDKIIDQINGSGFGLTLGIHSRIDETVDYICKRVRVGNTYINRNQIGAIVGVQPFGGMGLSGTGPKAGGPRYLHRFATEHSISIDTTAAGGNTSLMAL</sequence>
<dbReference type="InterPro" id="IPR016161">
    <property type="entry name" value="Ald_DH/histidinol_DH"/>
</dbReference>
<dbReference type="InterPro" id="IPR016160">
    <property type="entry name" value="Ald_DH_CS_CYS"/>
</dbReference>
<dbReference type="InterPro" id="IPR024082">
    <property type="entry name" value="PRODH_PutA_dom_II"/>
</dbReference>
<feature type="domain" description="Proline dehydrogenase" evidence="7">
    <location>
        <begin position="189"/>
        <end position="484"/>
    </location>
</feature>
<dbReference type="InterPro" id="IPR016163">
    <property type="entry name" value="Ald_DH_C"/>
</dbReference>
<comment type="caution">
    <text evidence="10">The sequence shown here is derived from an EMBL/GenBank/DDBJ whole genome shotgun (WGS) entry which is preliminary data.</text>
</comment>
<dbReference type="EC" id="1.2.1.88" evidence="5"/>
<evidence type="ECO:0000256" key="1">
    <source>
        <dbReference type="ARBA" id="ARBA00004786"/>
    </source>
</evidence>
<feature type="domain" description="Proline utilization A proline dehydrogenase N-terminal" evidence="9">
    <location>
        <begin position="11"/>
        <end position="58"/>
    </location>
</feature>
<dbReference type="EMBL" id="JBHUII010000004">
    <property type="protein sequence ID" value="MFD2206246.1"/>
    <property type="molecule type" value="Genomic_DNA"/>
</dbReference>
<evidence type="ECO:0000313" key="10">
    <source>
        <dbReference type="EMBL" id="MFD2206246.1"/>
    </source>
</evidence>
<dbReference type="InterPro" id="IPR015590">
    <property type="entry name" value="Aldehyde_DH_dom"/>
</dbReference>
<dbReference type="Gene3D" id="1.20.5.550">
    <property type="entry name" value="Single Helix bin"/>
    <property type="match status" value="1"/>
</dbReference>
<dbReference type="InterPro" id="IPR041349">
    <property type="entry name" value="PRODH"/>
</dbReference>
<proteinExistence type="inferred from homology"/>
<protein>
    <recommendedName>
        <fullName evidence="5">Bifunctional protein PutA</fullName>
    </recommendedName>
    <domain>
        <recommendedName>
            <fullName evidence="5">Proline dehydrogenase</fullName>
            <ecNumber evidence="5">1.5.5.2</ecNumber>
        </recommendedName>
        <alternativeName>
            <fullName evidence="5">Proline oxidase</fullName>
        </alternativeName>
    </domain>
    <domain>
        <recommendedName>
            <fullName evidence="5">Delta-1-pyrroline-5-carboxylate dehydrogenase</fullName>
            <shortName evidence="5">P5C dehydrogenase</shortName>
            <ecNumber evidence="5">1.2.1.88</ecNumber>
        </recommendedName>
        <alternativeName>
            <fullName evidence="5">L-glutamate gamma-semialdehyde dehydrogenase</fullName>
        </alternativeName>
    </domain>
</protein>
<dbReference type="Pfam" id="PF01619">
    <property type="entry name" value="Pro_dh"/>
    <property type="match status" value="1"/>
</dbReference>
<feature type="domain" description="Aldehyde dehydrogenase" evidence="6">
    <location>
        <begin position="571"/>
        <end position="1025"/>
    </location>
</feature>
<dbReference type="EC" id="1.5.5.2" evidence="5"/>
<dbReference type="Pfam" id="PF14850">
    <property type="entry name" value="Pro_dh-DNA_bdg"/>
    <property type="match status" value="1"/>
</dbReference>
<dbReference type="InterPro" id="IPR005933">
    <property type="entry name" value="PutA_C"/>
</dbReference>
<evidence type="ECO:0000256" key="2">
    <source>
        <dbReference type="ARBA" id="ARBA00023002"/>
    </source>
</evidence>
<keyword evidence="5" id="KW-0678">Repressor</keyword>
<dbReference type="SUPFAM" id="SSF53720">
    <property type="entry name" value="ALDH-like"/>
    <property type="match status" value="1"/>
</dbReference>
<keyword evidence="5" id="KW-0238">DNA-binding</keyword>
<dbReference type="Pfam" id="PF18327">
    <property type="entry name" value="PRODH"/>
    <property type="match status" value="1"/>
</dbReference>
<comment type="catalytic activity">
    <reaction evidence="5">
        <text>L-proline + a quinone = (S)-1-pyrroline-5-carboxylate + a quinol + H(+)</text>
        <dbReference type="Rhea" id="RHEA:23784"/>
        <dbReference type="ChEBI" id="CHEBI:15378"/>
        <dbReference type="ChEBI" id="CHEBI:17388"/>
        <dbReference type="ChEBI" id="CHEBI:24646"/>
        <dbReference type="ChEBI" id="CHEBI:60039"/>
        <dbReference type="ChEBI" id="CHEBI:132124"/>
        <dbReference type="EC" id="1.5.5.2"/>
    </reaction>
</comment>
<evidence type="ECO:0000259" key="9">
    <source>
        <dbReference type="Pfam" id="PF18327"/>
    </source>
</evidence>
<comment type="cofactor">
    <cofactor evidence="5">
        <name>FAD</name>
        <dbReference type="ChEBI" id="CHEBI:57692"/>
    </cofactor>
</comment>
<dbReference type="InterPro" id="IPR029041">
    <property type="entry name" value="FAD-linked_oxidoreductase-like"/>
</dbReference>
<evidence type="ECO:0000259" key="8">
    <source>
        <dbReference type="Pfam" id="PF14850"/>
    </source>
</evidence>
<dbReference type="NCBIfam" id="NF008869">
    <property type="entry name" value="PRK11904.1"/>
    <property type="match status" value="1"/>
</dbReference>
<evidence type="ECO:0000256" key="4">
    <source>
        <dbReference type="ARBA" id="ARBA00048142"/>
    </source>
</evidence>
<keyword evidence="5" id="KW-0805">Transcription regulation</keyword>
<name>A0ABW5BL80_9PROT</name>
<evidence type="ECO:0000259" key="7">
    <source>
        <dbReference type="Pfam" id="PF01619"/>
    </source>
</evidence>
<keyword evidence="11" id="KW-1185">Reference proteome</keyword>
<feature type="domain" description="Proline dehydrogenase PutA" evidence="8">
    <location>
        <begin position="67"/>
        <end position="180"/>
    </location>
</feature>
<dbReference type="Gene3D" id="3.40.309.10">
    <property type="entry name" value="Aldehyde Dehydrogenase, Chain A, domain 2"/>
    <property type="match status" value="1"/>
</dbReference>
<dbReference type="Pfam" id="PF00171">
    <property type="entry name" value="Aldedh"/>
    <property type="match status" value="1"/>
</dbReference>
<keyword evidence="5" id="KW-0285">Flavoprotein</keyword>
<comment type="function">
    <text evidence="5">Oxidizes proline to glutamate for use as a carbon and nitrogen source.</text>
</comment>
<comment type="similarity">
    <text evidence="5">In the N-terminal section; belongs to the proline dehydrogenase family.</text>
</comment>
<gene>
    <name evidence="10" type="primary">putA</name>
    <name evidence="10" type="ORF">ACFSKO_11500</name>
</gene>
<dbReference type="PANTHER" id="PTHR42862:SF1">
    <property type="entry name" value="DELTA-1-PYRROLINE-5-CARBOXYLATE DEHYDROGENASE 2, ISOFORM A-RELATED"/>
    <property type="match status" value="1"/>
</dbReference>
<dbReference type="Gene3D" id="1.20.5.460">
    <property type="entry name" value="Single helix bin"/>
    <property type="match status" value="1"/>
</dbReference>
<dbReference type="InterPro" id="IPR050485">
    <property type="entry name" value="Proline_metab_enzyme"/>
</dbReference>
<dbReference type="InterPro" id="IPR024089">
    <property type="entry name" value="PRODH_PutA_dom_I/II"/>
</dbReference>
<comment type="catalytic activity">
    <reaction evidence="4 5">
        <text>L-glutamate 5-semialdehyde + NAD(+) + H2O = L-glutamate + NADH + 2 H(+)</text>
        <dbReference type="Rhea" id="RHEA:30235"/>
        <dbReference type="ChEBI" id="CHEBI:15377"/>
        <dbReference type="ChEBI" id="CHEBI:15378"/>
        <dbReference type="ChEBI" id="CHEBI:29985"/>
        <dbReference type="ChEBI" id="CHEBI:57540"/>
        <dbReference type="ChEBI" id="CHEBI:57945"/>
        <dbReference type="ChEBI" id="CHEBI:58066"/>
        <dbReference type="EC" id="1.2.1.88"/>
    </reaction>
</comment>
<keyword evidence="3 5" id="KW-0520">NAD</keyword>
<dbReference type="InterPro" id="IPR025703">
    <property type="entry name" value="Bifunct_PutA"/>
</dbReference>